<name>A0AAV0ST59_9STRA</name>
<sequence length="516" mass="57756">MYLLVYLTSVWVQPLNETLLPKLRTVVDEINAEFHHEKKLIELIQIHRSSDGDRTSDVKIQRLEPLMFRLLCKQFQVMDVPACVLLDAKGQALMKESLQCLEDQREDDTALTSLADLKLSWKVFEEILKEKSVSTGAWNTLYPLWQANVTAVRSTISKVLEVNDIALVKMRQEALELFETGDFLSAASRFVNVLMRCPTCTKSSFNLAVILHTIGETYFAVAHMLRVVAIDDSDSVAHTVLRSVYYPKEPDLVVAGYQLIISANRDSHVRAAHSLATLEGATTSRTAAPAYVAEVFDELADCFEEKLVAHLEYRVPWQLVEALQILSPPGFISQDSTTDPTWVVADVGCGTGLCGRLLRPHVKHIIGVDISPLMIEKTRAKGSYDELHTIDIVPFLESCANESLDLVISADVWIYVGALEQVFELSKRKLRVSTGWMVFSIELLTPRATKSSTGFRLAPSGRFQHSHDYIASLATRSGFTIVLQEDINVRKESAEPIPGRIYILQRAVAPQTERPS</sequence>
<dbReference type="Gene3D" id="1.25.40.10">
    <property type="entry name" value="Tetratricopeptide repeat domain"/>
    <property type="match status" value="1"/>
</dbReference>
<feature type="domain" description="Methyltransferase type 11" evidence="1">
    <location>
        <begin position="346"/>
        <end position="431"/>
    </location>
</feature>
<organism evidence="2 3">
    <name type="scientific">Peronospora farinosa</name>
    <dbReference type="NCBI Taxonomy" id="134698"/>
    <lineage>
        <taxon>Eukaryota</taxon>
        <taxon>Sar</taxon>
        <taxon>Stramenopiles</taxon>
        <taxon>Oomycota</taxon>
        <taxon>Peronosporomycetes</taxon>
        <taxon>Peronosporales</taxon>
        <taxon>Peronosporaceae</taxon>
        <taxon>Peronospora</taxon>
    </lineage>
</organism>
<dbReference type="AlphaFoldDB" id="A0AAV0ST59"/>
<dbReference type="Pfam" id="PF08241">
    <property type="entry name" value="Methyltransf_11"/>
    <property type="match status" value="1"/>
</dbReference>
<dbReference type="SUPFAM" id="SSF53335">
    <property type="entry name" value="S-adenosyl-L-methionine-dependent methyltransferases"/>
    <property type="match status" value="1"/>
</dbReference>
<protein>
    <recommendedName>
        <fullName evidence="1">Methyltransferase type 11 domain-containing protein</fullName>
    </recommendedName>
</protein>
<dbReference type="CDD" id="cd02440">
    <property type="entry name" value="AdoMet_MTases"/>
    <property type="match status" value="1"/>
</dbReference>
<reference evidence="2" key="1">
    <citation type="submission" date="2022-12" db="EMBL/GenBank/DDBJ databases">
        <authorList>
            <person name="Webb A."/>
        </authorList>
    </citation>
    <scope>NUCLEOTIDE SEQUENCE</scope>
    <source>
        <strain evidence="2">Pf2</strain>
    </source>
</reference>
<dbReference type="Proteomes" id="UP001159659">
    <property type="component" value="Unassembled WGS sequence"/>
</dbReference>
<evidence type="ECO:0000313" key="2">
    <source>
        <dbReference type="EMBL" id="CAI5705241.1"/>
    </source>
</evidence>
<evidence type="ECO:0000259" key="1">
    <source>
        <dbReference type="Pfam" id="PF08241"/>
    </source>
</evidence>
<evidence type="ECO:0000313" key="3">
    <source>
        <dbReference type="Proteomes" id="UP001159659"/>
    </source>
</evidence>
<dbReference type="InterPro" id="IPR011990">
    <property type="entry name" value="TPR-like_helical_dom_sf"/>
</dbReference>
<proteinExistence type="predicted"/>
<dbReference type="InterPro" id="IPR029063">
    <property type="entry name" value="SAM-dependent_MTases_sf"/>
</dbReference>
<gene>
    <name evidence="2" type="ORF">PFR002_LOCUS517</name>
</gene>
<dbReference type="PANTHER" id="PTHR43861">
    <property type="entry name" value="TRANS-ACONITATE 2-METHYLTRANSFERASE-RELATED"/>
    <property type="match status" value="1"/>
</dbReference>
<dbReference type="InterPro" id="IPR013216">
    <property type="entry name" value="Methyltransf_11"/>
</dbReference>
<dbReference type="Gene3D" id="3.40.50.150">
    <property type="entry name" value="Vaccinia Virus protein VP39"/>
    <property type="match status" value="1"/>
</dbReference>
<dbReference type="SUPFAM" id="SSF48452">
    <property type="entry name" value="TPR-like"/>
    <property type="match status" value="1"/>
</dbReference>
<dbReference type="PANTHER" id="PTHR43861:SF1">
    <property type="entry name" value="TRANS-ACONITATE 2-METHYLTRANSFERASE"/>
    <property type="match status" value="1"/>
</dbReference>
<dbReference type="GO" id="GO:0008757">
    <property type="term" value="F:S-adenosylmethionine-dependent methyltransferase activity"/>
    <property type="evidence" value="ECO:0007669"/>
    <property type="project" value="InterPro"/>
</dbReference>
<comment type="caution">
    <text evidence="2">The sequence shown here is derived from an EMBL/GenBank/DDBJ whole genome shotgun (WGS) entry which is preliminary data.</text>
</comment>
<accession>A0AAV0ST59</accession>
<dbReference type="EMBL" id="CANTFK010000035">
    <property type="protein sequence ID" value="CAI5705241.1"/>
    <property type="molecule type" value="Genomic_DNA"/>
</dbReference>